<reference evidence="2 3" key="1">
    <citation type="submission" date="2019-06" db="EMBL/GenBank/DDBJ databases">
        <title>A complete genome sequence for Luteibacter pinisoli MAH-14.</title>
        <authorList>
            <person name="Baltrus D.A."/>
        </authorList>
    </citation>
    <scope>NUCLEOTIDE SEQUENCE [LARGE SCALE GENOMIC DNA]</scope>
    <source>
        <strain evidence="2 3">MAH-14</strain>
    </source>
</reference>
<keyword evidence="1" id="KW-0812">Transmembrane</keyword>
<evidence type="ECO:0008006" key="4">
    <source>
        <dbReference type="Google" id="ProtNLM"/>
    </source>
</evidence>
<feature type="transmembrane region" description="Helical" evidence="1">
    <location>
        <begin position="21"/>
        <end position="40"/>
    </location>
</feature>
<gene>
    <name evidence="2" type="ORF">FIV34_14670</name>
</gene>
<feature type="transmembrane region" description="Helical" evidence="1">
    <location>
        <begin position="122"/>
        <end position="144"/>
    </location>
</feature>
<proteinExistence type="predicted"/>
<feature type="transmembrane region" description="Helical" evidence="1">
    <location>
        <begin position="97"/>
        <end position="116"/>
    </location>
</feature>
<keyword evidence="3" id="KW-1185">Reference proteome</keyword>
<accession>A0A4Y5Z7Y7</accession>
<sequence length="148" mass="16152">MKEPLDTTDLLIRRERRGITGALLLMLVLLIGAAMVWMQAPIRATAPFFFGAALAIPLTIAWSVGRTLWGRRDFVAKREAVRRDEGRQSAIDRACRYALVATLAPMAAYALLSQALPFPGPVAVLLALFVVIGAATFLVTFLVMDRAP</sequence>
<keyword evidence="1" id="KW-1133">Transmembrane helix</keyword>
<evidence type="ECO:0000313" key="2">
    <source>
        <dbReference type="EMBL" id="QDE40363.1"/>
    </source>
</evidence>
<name>A0A4Y5Z7Y7_9GAMM</name>
<protein>
    <recommendedName>
        <fullName evidence="4">DUF2178 domain-containing protein</fullName>
    </recommendedName>
</protein>
<organism evidence="2 3">
    <name type="scientific">Luteibacter pinisoli</name>
    <dbReference type="NCBI Taxonomy" id="2589080"/>
    <lineage>
        <taxon>Bacteria</taxon>
        <taxon>Pseudomonadati</taxon>
        <taxon>Pseudomonadota</taxon>
        <taxon>Gammaproteobacteria</taxon>
        <taxon>Lysobacterales</taxon>
        <taxon>Rhodanobacteraceae</taxon>
        <taxon>Luteibacter</taxon>
    </lineage>
</organism>
<dbReference type="AlphaFoldDB" id="A0A4Y5Z7Y7"/>
<dbReference type="KEGG" id="lpy:FIV34_14670"/>
<feature type="transmembrane region" description="Helical" evidence="1">
    <location>
        <begin position="46"/>
        <end position="69"/>
    </location>
</feature>
<dbReference type="RefSeq" id="WP_139983999.1">
    <property type="nucleotide sequence ID" value="NZ_CP041046.1"/>
</dbReference>
<keyword evidence="1" id="KW-0472">Membrane</keyword>
<evidence type="ECO:0000313" key="3">
    <source>
        <dbReference type="Proteomes" id="UP000316093"/>
    </source>
</evidence>
<dbReference type="Proteomes" id="UP000316093">
    <property type="component" value="Chromosome"/>
</dbReference>
<evidence type="ECO:0000256" key="1">
    <source>
        <dbReference type="SAM" id="Phobius"/>
    </source>
</evidence>
<dbReference type="EMBL" id="CP041046">
    <property type="protein sequence ID" value="QDE40363.1"/>
    <property type="molecule type" value="Genomic_DNA"/>
</dbReference>
<dbReference type="OrthoDB" id="10014167at2"/>